<evidence type="ECO:0000256" key="3">
    <source>
        <dbReference type="ARBA" id="ARBA00022679"/>
    </source>
</evidence>
<dbReference type="NCBIfam" id="NF033451">
    <property type="entry name" value="BREX_2_MTaseX"/>
    <property type="match status" value="1"/>
</dbReference>
<keyword evidence="3" id="KW-0808">Transferase</keyword>
<dbReference type="Pfam" id="PF07669">
    <property type="entry name" value="Eco57I"/>
    <property type="match status" value="1"/>
</dbReference>
<feature type="domain" description="Type II methyltransferase M.TaqI-like" evidence="6">
    <location>
        <begin position="273"/>
        <end position="455"/>
    </location>
</feature>
<dbReference type="KEGG" id="parq:DSM112329_04747"/>
<keyword evidence="2 8" id="KW-0489">Methyltransferase</keyword>
<dbReference type="PROSITE" id="PS00092">
    <property type="entry name" value="N6_MTASE"/>
    <property type="match status" value="1"/>
</dbReference>
<dbReference type="GO" id="GO:0032259">
    <property type="term" value="P:methylation"/>
    <property type="evidence" value="ECO:0007669"/>
    <property type="project" value="UniProtKB-KW"/>
</dbReference>
<dbReference type="RefSeq" id="WP_354699043.1">
    <property type="nucleotide sequence ID" value="NZ_CP114014.1"/>
</dbReference>
<dbReference type="GO" id="GO:0003676">
    <property type="term" value="F:nucleic acid binding"/>
    <property type="evidence" value="ECO:0007669"/>
    <property type="project" value="InterPro"/>
</dbReference>
<evidence type="ECO:0000256" key="4">
    <source>
        <dbReference type="ARBA" id="ARBA00022691"/>
    </source>
</evidence>
<sequence>MIARGRLLGDLKLAVTALEDDIRARVAQEDDLAEHLRAEHAAAAAAERTAMALSEWQEGEITQAAVAWVLACVFVRFLEDNGLIDAPMLSGPDDRRTAALGYYEAWVSAHPTEGDREFLEHVFTTAARFPAVAPLYDARHNPLWRLGPTHDGAKALREQWAAIDPDTGHLLHDFTDPGLDTRFLGDLYQDLSEAAKKRYALLQTPVFVEQFILDRTLDPALAEFGLDQVRMIDPTCGSGHFLIGAFQRLFAQWQDREPGTPTPVLAQKALDAVYGVDLNPYATAIARFRLLITALAACGVHRLAEAPAFTLNLATGDSLLHGAAPGQLFGGAAAHREGIKHVFETEDSPELQRIFSQGYHVVVGNPPYIAVQDSALRDQYRERYASCHGAYVLTVPFMERFFELARVDRGVGYGELHGFVGKITGNNFMKREFGVPLVERYLKSVDLQTVIDTSGAHIPGHGTPTVMLFGRSRPPVGPVLRVLDGIRGEPKQPDDPASGLVWAEIKALVDTPGTGGRFIRSSEVARTELSTHPMTLGIGRSLKLVLESAATRRLSVVVHDMGFAAVTREDEVFDRTQATLTRLAVPDAYRKALVPGEHVRDWSISTTRASLWPYDPVELVGTIDAVTERMLWPYRLTLSDRVAYGRTQLERGLKWFEYSMFFEKRFLGSTITWGEVATHNHFVLDRGGKVFKQTAPVIKLPEGTDEDQHLALLGVLNSSVACFWLKQVCHGKGGGGIGGGIAEEGWEQFFQLNSTKVRELPLPHHFSLELARSLDQLASERASLLGHLSASPLREHLATLRAREDDLLARMISLQEELDWQMLAAYDLVSADLAGPDNGAPPILLGQRAFEIVLARQVAAGETETTWFERHGSTPITEVPNEWPAEYRNLVQQRVALIEADADIALIERPENKRRWAGRAWADRQTDALRTLVLDALEAPEVWDAGELRSASQLADTLRAHPQYVEALEILATDRETDIGATVTRLVTEAAVPHLAALRLKDSGLRKRATWESVWDMQRAEDTIDARCALPEGDPQRLTKHQADALRAEEVGPIPVPPRYGQPDFRSATAWKHRGKLDVPKERFVFYPDAGRGADTSPVVGWAGWDELARARALAARIIELRESEAADASHLTPLLAGLAELLPWIHQWHPDVDPAYGGTPGAFFDAWLNQQLAELSLTHEVLRAWRPPPPTRGRRRTT</sequence>
<dbReference type="AlphaFoldDB" id="A0AAU7B1I0"/>
<evidence type="ECO:0000256" key="2">
    <source>
        <dbReference type="ARBA" id="ARBA00022603"/>
    </source>
</evidence>
<name>A0AAU7B1I0_9ACTN</name>
<dbReference type="InterPro" id="IPR029063">
    <property type="entry name" value="SAM-dependent_MTases_sf"/>
</dbReference>
<evidence type="ECO:0000313" key="8">
    <source>
        <dbReference type="EMBL" id="XAY07855.1"/>
    </source>
</evidence>
<dbReference type="PRINTS" id="PR00507">
    <property type="entry name" value="N12N6MTFRASE"/>
</dbReference>
<dbReference type="Gene3D" id="3.40.50.150">
    <property type="entry name" value="Vaccinia Virus protein VP39"/>
    <property type="match status" value="1"/>
</dbReference>
<dbReference type="PANTHER" id="PTHR33841:SF1">
    <property type="entry name" value="DNA METHYLTRANSFERASE A"/>
    <property type="match status" value="1"/>
</dbReference>
<dbReference type="GO" id="GO:0006304">
    <property type="term" value="P:DNA modification"/>
    <property type="evidence" value="ECO:0007669"/>
    <property type="project" value="InterPro"/>
</dbReference>
<gene>
    <name evidence="8" type="ORF">DSM112329_04747</name>
</gene>
<dbReference type="SUPFAM" id="SSF53335">
    <property type="entry name" value="S-adenosyl-L-methionine-dependent methyltransferases"/>
    <property type="match status" value="1"/>
</dbReference>
<dbReference type="InterPro" id="IPR002052">
    <property type="entry name" value="DNA_methylase_N6_adenine_CS"/>
</dbReference>
<dbReference type="InterPro" id="IPR011639">
    <property type="entry name" value="MethylTrfase_TaqI-like_dom"/>
</dbReference>
<dbReference type="EMBL" id="CP114014">
    <property type="protein sequence ID" value="XAY07855.1"/>
    <property type="molecule type" value="Genomic_DNA"/>
</dbReference>
<evidence type="ECO:0000259" key="6">
    <source>
        <dbReference type="Pfam" id="PF07669"/>
    </source>
</evidence>
<protein>
    <recommendedName>
        <fullName evidence="1">site-specific DNA-methyltransferase (adenine-specific)</fullName>
        <ecNumber evidence="1">2.1.1.72</ecNumber>
    </recommendedName>
</protein>
<dbReference type="Pfam" id="PF22654">
    <property type="entry name" value="DUF7008"/>
    <property type="match status" value="1"/>
</dbReference>
<evidence type="ECO:0000259" key="7">
    <source>
        <dbReference type="Pfam" id="PF22654"/>
    </source>
</evidence>
<dbReference type="EC" id="2.1.1.72" evidence="1"/>
<dbReference type="InterPro" id="IPR054277">
    <property type="entry name" value="DUF7008"/>
</dbReference>
<accession>A0AAU7B1I0</accession>
<keyword evidence="4" id="KW-0949">S-adenosyl-L-methionine</keyword>
<proteinExistence type="predicted"/>
<dbReference type="InterPro" id="IPR050953">
    <property type="entry name" value="N4_N6_ade-DNA_methylase"/>
</dbReference>
<evidence type="ECO:0000256" key="5">
    <source>
        <dbReference type="ARBA" id="ARBA00047942"/>
    </source>
</evidence>
<organism evidence="8">
    <name type="scientific">Paraconexibacter sp. AEG42_29</name>
    <dbReference type="NCBI Taxonomy" id="2997339"/>
    <lineage>
        <taxon>Bacteria</taxon>
        <taxon>Bacillati</taxon>
        <taxon>Actinomycetota</taxon>
        <taxon>Thermoleophilia</taxon>
        <taxon>Solirubrobacterales</taxon>
        <taxon>Paraconexibacteraceae</taxon>
        <taxon>Paraconexibacter</taxon>
    </lineage>
</organism>
<dbReference type="PANTHER" id="PTHR33841">
    <property type="entry name" value="DNA METHYLTRANSFERASE YEEA-RELATED"/>
    <property type="match status" value="1"/>
</dbReference>
<dbReference type="GO" id="GO:0009007">
    <property type="term" value="F:site-specific DNA-methyltransferase (adenine-specific) activity"/>
    <property type="evidence" value="ECO:0007669"/>
    <property type="project" value="UniProtKB-EC"/>
</dbReference>
<feature type="domain" description="DUF7008" evidence="7">
    <location>
        <begin position="811"/>
        <end position="1197"/>
    </location>
</feature>
<evidence type="ECO:0000256" key="1">
    <source>
        <dbReference type="ARBA" id="ARBA00011900"/>
    </source>
</evidence>
<comment type="catalytic activity">
    <reaction evidence="5">
        <text>a 2'-deoxyadenosine in DNA + S-adenosyl-L-methionine = an N(6)-methyl-2'-deoxyadenosine in DNA + S-adenosyl-L-homocysteine + H(+)</text>
        <dbReference type="Rhea" id="RHEA:15197"/>
        <dbReference type="Rhea" id="RHEA-COMP:12418"/>
        <dbReference type="Rhea" id="RHEA-COMP:12419"/>
        <dbReference type="ChEBI" id="CHEBI:15378"/>
        <dbReference type="ChEBI" id="CHEBI:57856"/>
        <dbReference type="ChEBI" id="CHEBI:59789"/>
        <dbReference type="ChEBI" id="CHEBI:90615"/>
        <dbReference type="ChEBI" id="CHEBI:90616"/>
        <dbReference type="EC" id="2.1.1.72"/>
    </reaction>
</comment>
<reference evidence="8" key="1">
    <citation type="submission" date="2022-12" db="EMBL/GenBank/DDBJ databases">
        <title>Paraconexibacter alkalitolerans sp. nov. and Baekduia alba sp. nov., isolated from soil and emended description of the genera Paraconexibacter (Chun et al., 2020) and Baekduia (An et al., 2020).</title>
        <authorList>
            <person name="Vieira S."/>
            <person name="Huber K.J."/>
            <person name="Geppert A."/>
            <person name="Wolf J."/>
            <person name="Neumann-Schaal M."/>
            <person name="Muesken M."/>
            <person name="Overmann J."/>
        </authorList>
    </citation>
    <scope>NUCLEOTIDE SEQUENCE</scope>
    <source>
        <strain evidence="8">AEG42_29</strain>
    </source>
</reference>